<evidence type="ECO:0000256" key="3">
    <source>
        <dbReference type="ARBA" id="ARBA00022968"/>
    </source>
</evidence>
<feature type="compositionally biased region" description="Gly residues" evidence="7">
    <location>
        <begin position="48"/>
        <end position="58"/>
    </location>
</feature>
<accession>A0A9D4TP18</accession>
<evidence type="ECO:0000313" key="9">
    <source>
        <dbReference type="EMBL" id="KAI3430808.1"/>
    </source>
</evidence>
<sequence>MLTARWQLFGLMMAGLLLHSMTASHTQPWMSAASGSLSGGVAIRGMSATGGQGGGAGGESSSRARALVEEHVEDSRSGRLSTLAAAAAGLVSPHSKTSPPPSPIPQAWLEGGTLGQWPKPYRNKTRQVVPNSISQWRCTADAANFSLAAATHNPLLQSTQWRQRYGDNVSMFKWCREGLPEEVPQLQQVLKLESAKARPARGLTVVTQLSLERFQMLGNQCSTWPLQISAVLYIPLLKGRIFSAEEPSWNKKSLDVGLAETLTFFAEMEASNSSCILDLEVVVEERCDRYSAMLYPANAARNRAVVNAHTEAMLLVDVDFAVSRSLADLVKGEATYARLMSMLHNRNAVVLPAFETQDDGEAGRQVALEAVRKGKPYVVNKFEWNIVFGFHVPQYPQGHQATDYWRWVKSHSAYPVQYQIGYEPYIMMHRDHIPFYDERFRGYYWNKVQHLMHISLQNGFNFLVHPTAFVVHVPHKKPSTKWLTRKMGQKEKNHMLFDNALFHMRQMDFVPVTSWSELCTPDAAPLLPGEGEIRQVAAMKAAAERAAAEQAELLMQQHAGLQEAAAAAAAKRATEVAEAEAWMANNAEAASAATKQRQEASVGADAAFLASQQAHQQQVAAAAAAAAGGQQAAAQAAEQAAIAQQVAETSGTVAAEQVAEQGAQVTVEQAAGAQQAEATVAEVAGQAAEQAVAGTDEQAATAVANPVPVEQAVASTAEQGATAATTAAAGEQPAAVGAADQAAVQQLVAAAEQQVATGQQDPLATAQQAQQAVSAEEQQAMPGNVQTQPQANQQQPGAVEANPAVEAGAGAAVTAAEEHPAAGSDPGVQQQAAAVAQAVVEQSATTEQAVQAQEQHTQHSVDGVQQADVQQAEAAAAGMADGKQTAAAATEGVVAAAQVVVSQTDSSSEGGALVQVSSNSGSGQGGETAAEQRRL</sequence>
<dbReference type="Proteomes" id="UP001055712">
    <property type="component" value="Unassembled WGS sequence"/>
</dbReference>
<keyword evidence="5" id="KW-0472">Membrane</keyword>
<proteinExistence type="predicted"/>
<gene>
    <name evidence="9" type="ORF">D9Q98_009219</name>
</gene>
<comment type="subcellular location">
    <subcellularLocation>
        <location evidence="1">Membrane</location>
        <topology evidence="1">Single-pass type II membrane protein</topology>
    </subcellularLocation>
</comment>
<feature type="region of interest" description="Disordered" evidence="7">
    <location>
        <begin position="46"/>
        <end position="66"/>
    </location>
</feature>
<keyword evidence="4" id="KW-1133">Transmembrane helix</keyword>
<evidence type="ECO:0000256" key="8">
    <source>
        <dbReference type="SAM" id="SignalP"/>
    </source>
</evidence>
<dbReference type="GO" id="GO:0016020">
    <property type="term" value="C:membrane"/>
    <property type="evidence" value="ECO:0007669"/>
    <property type="project" value="UniProtKB-SubCell"/>
</dbReference>
<dbReference type="PANTHER" id="PTHR12270">
    <property type="entry name" value="GLYCOSYLTRANSFERASE-RELATED"/>
    <property type="match status" value="1"/>
</dbReference>
<dbReference type="Pfam" id="PF13896">
    <property type="entry name" value="Glyco_transf_49"/>
    <property type="match status" value="1"/>
</dbReference>
<dbReference type="GO" id="GO:0015020">
    <property type="term" value="F:glucuronosyltransferase activity"/>
    <property type="evidence" value="ECO:0007669"/>
    <property type="project" value="TreeGrafter"/>
</dbReference>
<evidence type="ECO:0000256" key="1">
    <source>
        <dbReference type="ARBA" id="ARBA00004606"/>
    </source>
</evidence>
<feature type="signal peptide" evidence="8">
    <location>
        <begin position="1"/>
        <end position="23"/>
    </location>
</feature>
<evidence type="ECO:0000256" key="2">
    <source>
        <dbReference type="ARBA" id="ARBA00022692"/>
    </source>
</evidence>
<dbReference type="AlphaFoldDB" id="A0A9D4TP18"/>
<keyword evidence="2" id="KW-0812">Transmembrane</keyword>
<reference evidence="9" key="2">
    <citation type="submission" date="2020-11" db="EMBL/GenBank/DDBJ databases">
        <authorList>
            <person name="Cecchin M."/>
            <person name="Marcolungo L."/>
            <person name="Rossato M."/>
            <person name="Girolomoni L."/>
            <person name="Cosentino E."/>
            <person name="Cuine S."/>
            <person name="Li-Beisson Y."/>
            <person name="Delledonne M."/>
            <person name="Ballottari M."/>
        </authorList>
    </citation>
    <scope>NUCLEOTIDE SEQUENCE</scope>
    <source>
        <strain evidence="9">211/11P</strain>
        <tissue evidence="9">Whole cell</tissue>
    </source>
</reference>
<feature type="compositionally biased region" description="Low complexity" evidence="7">
    <location>
        <begin position="861"/>
        <end position="889"/>
    </location>
</feature>
<feature type="region of interest" description="Disordered" evidence="7">
    <location>
        <begin position="902"/>
        <end position="935"/>
    </location>
</feature>
<organism evidence="9 10">
    <name type="scientific">Chlorella vulgaris</name>
    <name type="common">Green alga</name>
    <dbReference type="NCBI Taxonomy" id="3077"/>
    <lineage>
        <taxon>Eukaryota</taxon>
        <taxon>Viridiplantae</taxon>
        <taxon>Chlorophyta</taxon>
        <taxon>core chlorophytes</taxon>
        <taxon>Trebouxiophyceae</taxon>
        <taxon>Chlorellales</taxon>
        <taxon>Chlorellaceae</taxon>
        <taxon>Chlorella clade</taxon>
        <taxon>Chlorella</taxon>
    </lineage>
</organism>
<feature type="region of interest" description="Disordered" evidence="7">
    <location>
        <begin position="767"/>
        <end position="889"/>
    </location>
</feature>
<keyword evidence="8" id="KW-0732">Signal</keyword>
<dbReference type="InterPro" id="IPR051292">
    <property type="entry name" value="Xyl/GlcA_transferase"/>
</dbReference>
<feature type="compositionally biased region" description="Low complexity" evidence="7">
    <location>
        <begin position="767"/>
        <end position="815"/>
    </location>
</feature>
<evidence type="ECO:0000313" key="10">
    <source>
        <dbReference type="Proteomes" id="UP001055712"/>
    </source>
</evidence>
<protein>
    <recommendedName>
        <fullName evidence="11">Glycosyltransferase LARGE2</fullName>
    </recommendedName>
</protein>
<feature type="chain" id="PRO_5038832909" description="Glycosyltransferase LARGE2" evidence="8">
    <location>
        <begin position="24"/>
        <end position="935"/>
    </location>
</feature>
<evidence type="ECO:0000256" key="5">
    <source>
        <dbReference type="ARBA" id="ARBA00023136"/>
    </source>
</evidence>
<evidence type="ECO:0000256" key="6">
    <source>
        <dbReference type="ARBA" id="ARBA00023180"/>
    </source>
</evidence>
<feature type="compositionally biased region" description="Low complexity" evidence="7">
    <location>
        <begin position="828"/>
        <end position="855"/>
    </location>
</feature>
<evidence type="ECO:0008006" key="11">
    <source>
        <dbReference type="Google" id="ProtNLM"/>
    </source>
</evidence>
<dbReference type="PANTHER" id="PTHR12270:SF52">
    <property type="entry name" value="GLYCOSYLTRANSFERASE-LIKE PROTEIN GNT13-RELATED"/>
    <property type="match status" value="1"/>
</dbReference>
<keyword evidence="3" id="KW-0735">Signal-anchor</keyword>
<dbReference type="GO" id="GO:0035269">
    <property type="term" value="P:protein O-linked glycosylation via mannose"/>
    <property type="evidence" value="ECO:0007669"/>
    <property type="project" value="TreeGrafter"/>
</dbReference>
<evidence type="ECO:0000256" key="7">
    <source>
        <dbReference type="SAM" id="MobiDB-lite"/>
    </source>
</evidence>
<comment type="caution">
    <text evidence="9">The sequence shown here is derived from an EMBL/GenBank/DDBJ whole genome shotgun (WGS) entry which is preliminary data.</text>
</comment>
<name>A0A9D4TP18_CHLVU</name>
<reference evidence="9" key="1">
    <citation type="journal article" date="2019" name="Plant J.">
        <title>Chlorella vulgaris genome assembly and annotation reveals the molecular basis for metabolic acclimation to high light conditions.</title>
        <authorList>
            <person name="Cecchin M."/>
            <person name="Marcolungo L."/>
            <person name="Rossato M."/>
            <person name="Girolomoni L."/>
            <person name="Cosentino E."/>
            <person name="Cuine S."/>
            <person name="Li-Beisson Y."/>
            <person name="Delledonne M."/>
            <person name="Ballottari M."/>
        </authorList>
    </citation>
    <scope>NUCLEOTIDE SEQUENCE</scope>
    <source>
        <strain evidence="9">211/11P</strain>
    </source>
</reference>
<dbReference type="OrthoDB" id="514234at2759"/>
<keyword evidence="6" id="KW-0325">Glycoprotein</keyword>
<dbReference type="EMBL" id="SIDB01000007">
    <property type="protein sequence ID" value="KAI3430808.1"/>
    <property type="molecule type" value="Genomic_DNA"/>
</dbReference>
<dbReference type="GO" id="GO:0042285">
    <property type="term" value="F:xylosyltransferase activity"/>
    <property type="evidence" value="ECO:0007669"/>
    <property type="project" value="TreeGrafter"/>
</dbReference>
<keyword evidence="10" id="KW-1185">Reference proteome</keyword>
<evidence type="ECO:0000256" key="4">
    <source>
        <dbReference type="ARBA" id="ARBA00022989"/>
    </source>
</evidence>